<feature type="compositionally biased region" description="Basic and acidic residues" evidence="1">
    <location>
        <begin position="100"/>
        <end position="110"/>
    </location>
</feature>
<feature type="compositionally biased region" description="Basic and acidic residues" evidence="1">
    <location>
        <begin position="130"/>
        <end position="144"/>
    </location>
</feature>
<evidence type="ECO:0000313" key="3">
    <source>
        <dbReference type="EMBL" id="ROT36268.1"/>
    </source>
</evidence>
<dbReference type="OrthoDB" id="5425637at2759"/>
<name>A0A3N2PP22_SODAK</name>
<keyword evidence="4" id="KW-1185">Reference proteome</keyword>
<organism evidence="3 4">
    <name type="scientific">Sodiomyces alkalinus (strain CBS 110278 / VKM F-3762 / F11)</name>
    <name type="common">Alkaliphilic filamentous fungus</name>
    <dbReference type="NCBI Taxonomy" id="1314773"/>
    <lineage>
        <taxon>Eukaryota</taxon>
        <taxon>Fungi</taxon>
        <taxon>Dikarya</taxon>
        <taxon>Ascomycota</taxon>
        <taxon>Pezizomycotina</taxon>
        <taxon>Sordariomycetes</taxon>
        <taxon>Hypocreomycetidae</taxon>
        <taxon>Glomerellales</taxon>
        <taxon>Plectosphaerellaceae</taxon>
        <taxon>Sodiomyces</taxon>
    </lineage>
</organism>
<reference evidence="3 4" key="1">
    <citation type="journal article" date="2018" name="Mol. Ecol.">
        <title>The obligate alkalophilic soda-lake fungus Sodiomyces alkalinus has shifted to a protein diet.</title>
        <authorList>
            <person name="Grum-Grzhimaylo A.A."/>
            <person name="Falkoski D.L."/>
            <person name="van den Heuvel J."/>
            <person name="Valero-Jimenez C.A."/>
            <person name="Min B."/>
            <person name="Choi I.G."/>
            <person name="Lipzen A."/>
            <person name="Daum C.G."/>
            <person name="Aanen D.K."/>
            <person name="Tsang A."/>
            <person name="Henrissat B."/>
            <person name="Bilanenko E.N."/>
            <person name="de Vries R.P."/>
            <person name="van Kan J.A.L."/>
            <person name="Grigoriev I.V."/>
            <person name="Debets A.J.M."/>
        </authorList>
    </citation>
    <scope>NUCLEOTIDE SEQUENCE [LARGE SCALE GENOMIC DNA]</scope>
    <source>
        <strain evidence="3 4">F11</strain>
    </source>
</reference>
<feature type="compositionally biased region" description="Basic and acidic residues" evidence="1">
    <location>
        <begin position="1"/>
        <end position="19"/>
    </location>
</feature>
<evidence type="ECO:0000313" key="4">
    <source>
        <dbReference type="Proteomes" id="UP000272025"/>
    </source>
</evidence>
<dbReference type="EMBL" id="ML119059">
    <property type="protein sequence ID" value="ROT36268.1"/>
    <property type="molecule type" value="Genomic_DNA"/>
</dbReference>
<dbReference type="AlphaFoldDB" id="A0A3N2PP22"/>
<dbReference type="GeneID" id="39580909"/>
<feature type="transmembrane region" description="Helical" evidence="2">
    <location>
        <begin position="47"/>
        <end position="71"/>
    </location>
</feature>
<dbReference type="RefSeq" id="XP_028464074.1">
    <property type="nucleotide sequence ID" value="XM_028612431.1"/>
</dbReference>
<accession>A0A3N2PP22</accession>
<feature type="region of interest" description="Disordered" evidence="1">
    <location>
        <begin position="100"/>
        <end position="153"/>
    </location>
</feature>
<evidence type="ECO:0000256" key="1">
    <source>
        <dbReference type="SAM" id="MobiDB-lite"/>
    </source>
</evidence>
<keyword evidence="2" id="KW-0472">Membrane</keyword>
<sequence>MATATEHEFPLATENHFEDGGGANHGVDSEAGASGSSPGAVNLSEDAIIAIIVVVSVFAVLGIGMAVLFYVAKKREWKIRENIRKSARKVVIAMTPRRSEFPKELKDSMPKSKRGHRKLSDDVPPTPRLGPEDLEKGIPAEVRGKKTKKWGRT</sequence>
<keyword evidence="2" id="KW-0812">Transmembrane</keyword>
<proteinExistence type="predicted"/>
<protein>
    <submittedName>
        <fullName evidence="3">Uncharacterized protein</fullName>
    </submittedName>
</protein>
<dbReference type="Proteomes" id="UP000272025">
    <property type="component" value="Unassembled WGS sequence"/>
</dbReference>
<gene>
    <name evidence="3" type="ORF">SODALDRAFT_335344</name>
</gene>
<feature type="region of interest" description="Disordered" evidence="1">
    <location>
        <begin position="1"/>
        <end position="38"/>
    </location>
</feature>
<evidence type="ECO:0000256" key="2">
    <source>
        <dbReference type="SAM" id="Phobius"/>
    </source>
</evidence>
<keyword evidence="2" id="KW-1133">Transmembrane helix</keyword>